<dbReference type="InterPro" id="IPR041588">
    <property type="entry name" value="Integrase_H2C2"/>
</dbReference>
<dbReference type="SUPFAM" id="SSF56672">
    <property type="entry name" value="DNA/RNA polymerases"/>
    <property type="match status" value="1"/>
</dbReference>
<dbReference type="AlphaFoldDB" id="A0A7M7LSY9"/>
<dbReference type="InterPro" id="IPR021109">
    <property type="entry name" value="Peptidase_aspartic_dom_sf"/>
</dbReference>
<keyword evidence="8" id="KW-0479">Metal-binding</keyword>
<protein>
    <recommendedName>
        <fullName evidence="1">RNA-directed DNA polymerase</fullName>
        <ecNumber evidence="1">2.7.7.49</ecNumber>
    </recommendedName>
</protein>
<reference evidence="13" key="2">
    <citation type="submission" date="2021-01" db="UniProtKB">
        <authorList>
            <consortium name="EnsemblMetazoa"/>
        </authorList>
    </citation>
    <scope>IDENTIFICATION</scope>
</reference>
<dbReference type="InterPro" id="IPR000477">
    <property type="entry name" value="RT_dom"/>
</dbReference>
<dbReference type="GO" id="GO:0015074">
    <property type="term" value="P:DNA integration"/>
    <property type="evidence" value="ECO:0007669"/>
    <property type="project" value="InterPro"/>
</dbReference>
<dbReference type="FunFam" id="3.30.70.270:FF:000020">
    <property type="entry name" value="Transposon Tf2-6 polyprotein-like Protein"/>
    <property type="match status" value="1"/>
</dbReference>
<dbReference type="PROSITE" id="PS50994">
    <property type="entry name" value="INTEGRASE"/>
    <property type="match status" value="1"/>
</dbReference>
<dbReference type="PROSITE" id="PS50158">
    <property type="entry name" value="ZF_CCHC"/>
    <property type="match status" value="1"/>
</dbReference>
<feature type="domain" description="Integrase catalytic" evidence="12">
    <location>
        <begin position="1019"/>
        <end position="1168"/>
    </location>
</feature>
<evidence type="ECO:0000256" key="6">
    <source>
        <dbReference type="ARBA" id="ARBA00022801"/>
    </source>
</evidence>
<keyword evidence="14" id="KW-1185">Reference proteome</keyword>
<keyword evidence="8" id="KW-0863">Zinc-finger</keyword>
<dbReference type="FunFam" id="3.10.20.370:FF:000001">
    <property type="entry name" value="Retrovirus-related Pol polyprotein from transposon 17.6-like protein"/>
    <property type="match status" value="1"/>
</dbReference>
<dbReference type="Gene3D" id="3.30.70.270">
    <property type="match status" value="2"/>
</dbReference>
<dbReference type="InterPro" id="IPR036397">
    <property type="entry name" value="RNaseH_sf"/>
</dbReference>
<keyword evidence="6" id="KW-0378">Hydrolase</keyword>
<proteinExistence type="predicted"/>
<dbReference type="Gene3D" id="3.10.10.10">
    <property type="entry name" value="HIV Type 1 Reverse Transcriptase, subunit A, domain 1"/>
    <property type="match status" value="1"/>
</dbReference>
<dbReference type="SUPFAM" id="SSF50630">
    <property type="entry name" value="Acid proteases"/>
    <property type="match status" value="1"/>
</dbReference>
<dbReference type="RefSeq" id="XP_011667710.2">
    <property type="nucleotide sequence ID" value="XM_011669408.2"/>
</dbReference>
<dbReference type="Gene3D" id="4.10.60.10">
    <property type="entry name" value="Zinc finger, CCHC-type"/>
    <property type="match status" value="1"/>
</dbReference>
<dbReference type="GO" id="GO:0003964">
    <property type="term" value="F:RNA-directed DNA polymerase activity"/>
    <property type="evidence" value="ECO:0007669"/>
    <property type="project" value="UniProtKB-KW"/>
</dbReference>
<keyword evidence="5" id="KW-0255">Endonuclease</keyword>
<dbReference type="InterPro" id="IPR001878">
    <property type="entry name" value="Znf_CCHC"/>
</dbReference>
<evidence type="ECO:0000256" key="5">
    <source>
        <dbReference type="ARBA" id="ARBA00022759"/>
    </source>
</evidence>
<dbReference type="Pfam" id="PF17917">
    <property type="entry name" value="RT_RNaseH"/>
    <property type="match status" value="1"/>
</dbReference>
<dbReference type="EnsemblMetazoa" id="XM_011669408">
    <property type="protein sequence ID" value="XP_011667710"/>
    <property type="gene ID" value="LOC105439883"/>
</dbReference>
<feature type="domain" description="CCHC-type" evidence="10">
    <location>
        <begin position="228"/>
        <end position="242"/>
    </location>
</feature>
<evidence type="ECO:0000259" key="11">
    <source>
        <dbReference type="PROSITE" id="PS50878"/>
    </source>
</evidence>
<dbReference type="InterPro" id="IPR012337">
    <property type="entry name" value="RNaseH-like_sf"/>
</dbReference>
<evidence type="ECO:0000256" key="8">
    <source>
        <dbReference type="PROSITE-ProRule" id="PRU00047"/>
    </source>
</evidence>
<dbReference type="CDD" id="cd05484">
    <property type="entry name" value="retropepsin_like_LTR_2"/>
    <property type="match status" value="1"/>
</dbReference>
<reference evidence="14" key="1">
    <citation type="submission" date="2015-02" db="EMBL/GenBank/DDBJ databases">
        <title>Genome sequencing for Strongylocentrotus purpuratus.</title>
        <authorList>
            <person name="Murali S."/>
            <person name="Liu Y."/>
            <person name="Vee V."/>
            <person name="English A."/>
            <person name="Wang M."/>
            <person name="Skinner E."/>
            <person name="Han Y."/>
            <person name="Muzny D.M."/>
            <person name="Worley K.C."/>
            <person name="Gibbs R.A."/>
        </authorList>
    </citation>
    <scope>NUCLEOTIDE SEQUENCE</scope>
</reference>
<keyword evidence="4" id="KW-0540">Nuclease</keyword>
<dbReference type="GO" id="GO:0008270">
    <property type="term" value="F:zinc ion binding"/>
    <property type="evidence" value="ECO:0007669"/>
    <property type="project" value="UniProtKB-KW"/>
</dbReference>
<feature type="region of interest" description="Disordered" evidence="9">
    <location>
        <begin position="246"/>
        <end position="284"/>
    </location>
</feature>
<keyword evidence="8" id="KW-0862">Zinc</keyword>
<evidence type="ECO:0000256" key="4">
    <source>
        <dbReference type="ARBA" id="ARBA00022722"/>
    </source>
</evidence>
<name>A0A7M7LSY9_STRPU</name>
<dbReference type="CDD" id="cd09274">
    <property type="entry name" value="RNase_HI_RT_Ty3"/>
    <property type="match status" value="1"/>
</dbReference>
<dbReference type="InterPro" id="IPR041373">
    <property type="entry name" value="RT_RNaseH"/>
</dbReference>
<dbReference type="EC" id="2.7.7.49" evidence="1"/>
<dbReference type="InterPro" id="IPR001584">
    <property type="entry name" value="Integrase_cat-core"/>
</dbReference>
<feature type="compositionally biased region" description="Polar residues" evidence="9">
    <location>
        <begin position="259"/>
        <end position="269"/>
    </location>
</feature>
<dbReference type="SMART" id="SM00343">
    <property type="entry name" value="ZnF_C2HC"/>
    <property type="match status" value="2"/>
</dbReference>
<evidence type="ECO:0000259" key="10">
    <source>
        <dbReference type="PROSITE" id="PS50158"/>
    </source>
</evidence>
<sequence length="1249" mass="141369">MATFGTIGEFREDEGSWSQYIERMGHYFDANSIVDGGRKRSILLSVCGASTYKLMSSLTAPRKPGEVDFQELVELMTDHRDPKPSVIVQRFKFNSRARKPEESISTYIAELRRVAIECKFDTILDEMLRDRIVCGVADDRIQRRLLAEPTLTFEKAKDIALAMELADKNTADLREQNQRSDMVNKIAFAGGRRMPTQRQFSEKHSRCGRCGEGPHKQGADCPAIDRDCFRCGKKGHYVAVCKARGTKEDKRKVTHQQRKQASSNKSRTYQIAEEEEEEESETYGLFQHSVNKAKPPPYMTKLSVKGKEVNFQVDTGSAVTIINEETWLSHWSEKDRPILNDSTTRLRTYTKHLVDIVGECEVTVCYENQTVRVCLIVARGGGPNLMGRDWLDVIRLNWREIYLVKVENDVSSLIADYNELFAPELGKLKGVEVDLDIDEGASPRFLKARPVPFALRNRLDEELDRLLANDIIEPVQYSNWAAPIVPIVKGDGSIRVCGDYKTTINSAARSDTYPIPRVEELFARLANGKQFSKLDLSHAYQQLVLSEKSRELVTINTHRGLFRYKRLPFGVSTAPSVFQRTMESLLAGIPGVAVYLDDLLITGESTEEHLKNLKRVLDVLHEAGLRLKKEKCAFLKDEVDYLGHTITAKGLHPTGDKVEAITKAPEPTNVKELRSFLGLLNYYGKFMHDLASTLEPLHRLLRKETKWQWGKEQGDAFARAKKLLQSTRVLTHYDPKEQLILACDASPYGVGAVLAHKFSDGSEKPIGFASRTLNSAERRYSQLDKEGLAVVFGVKRFHQYLYGRKFDIITDHKPLLGLFGEKKAIPQMASPRVQRWAITLAAYEYRITYKAGEENANADALSRLPQESTIGDPPVPGDIVLLMDILEKTPITPSRVRIMTDKDPVLSRVRNFVMHGWVSSHELKDEAFGPYLNRKDELSVHEGVLLWGARVVLPPKCRDQMMEELHDAHPGIVRMKTSARGCVWWPQIDKDLERKVKSCEKCQAHQRQPSKAPLHQWEYPSKPWSRIHVDYAGPVEGKILLVVIDAYSKWMDVHITTKSTSEATIEKLREVFATHGLPNTLVSDNGPCFTSDEFAKFMKMNAINHIRGAPYHPATNGLAERAVQTVKGALRKMSGPLHTRLSRFLLSYRTTPQATSKQSPAELLMNRKLRTRITSVLPDVNATVEKKQFAQKIAHTTHALREFNVGDDVLVRNYARGNQWLPGKITDRTGPVCGQCQCRRCDTKMEASC</sequence>
<dbReference type="PROSITE" id="PS50878">
    <property type="entry name" value="RT_POL"/>
    <property type="match status" value="1"/>
</dbReference>
<evidence type="ECO:0000313" key="13">
    <source>
        <dbReference type="EnsemblMetazoa" id="XP_011667710"/>
    </source>
</evidence>
<dbReference type="InterPro" id="IPR034128">
    <property type="entry name" value="K02A2.6-like"/>
</dbReference>
<evidence type="ECO:0000256" key="2">
    <source>
        <dbReference type="ARBA" id="ARBA00022679"/>
    </source>
</evidence>
<feature type="compositionally biased region" description="Acidic residues" evidence="9">
    <location>
        <begin position="272"/>
        <end position="281"/>
    </location>
</feature>
<dbReference type="KEGG" id="spu:105439883"/>
<dbReference type="Gene3D" id="1.10.340.70">
    <property type="match status" value="1"/>
</dbReference>
<dbReference type="GO" id="GO:0004519">
    <property type="term" value="F:endonuclease activity"/>
    <property type="evidence" value="ECO:0007669"/>
    <property type="project" value="UniProtKB-KW"/>
</dbReference>
<evidence type="ECO:0000256" key="1">
    <source>
        <dbReference type="ARBA" id="ARBA00012493"/>
    </source>
</evidence>
<dbReference type="FunFam" id="1.10.340.70:FF:000003">
    <property type="entry name" value="Protein CBG25708"/>
    <property type="match status" value="1"/>
</dbReference>
<dbReference type="OMA" id="ISTGWPR"/>
<keyword evidence="7" id="KW-0695">RNA-directed DNA polymerase</keyword>
<dbReference type="GO" id="GO:0003676">
    <property type="term" value="F:nucleic acid binding"/>
    <property type="evidence" value="ECO:0007669"/>
    <property type="project" value="InterPro"/>
</dbReference>
<dbReference type="FunFam" id="3.30.420.10:FF:000352">
    <property type="entry name" value="Uncharacterized protein"/>
    <property type="match status" value="1"/>
</dbReference>
<evidence type="ECO:0000256" key="3">
    <source>
        <dbReference type="ARBA" id="ARBA00022695"/>
    </source>
</evidence>
<dbReference type="Gene3D" id="3.10.20.370">
    <property type="match status" value="1"/>
</dbReference>
<evidence type="ECO:0000256" key="7">
    <source>
        <dbReference type="ARBA" id="ARBA00022918"/>
    </source>
</evidence>
<dbReference type="PANTHER" id="PTHR37984:SF5">
    <property type="entry name" value="PROTEIN NYNRIN-LIKE"/>
    <property type="match status" value="1"/>
</dbReference>
<dbReference type="InParanoid" id="A0A7M7LSY9"/>
<dbReference type="GO" id="GO:0016787">
    <property type="term" value="F:hydrolase activity"/>
    <property type="evidence" value="ECO:0007669"/>
    <property type="project" value="UniProtKB-KW"/>
</dbReference>
<evidence type="ECO:0000256" key="9">
    <source>
        <dbReference type="SAM" id="MobiDB-lite"/>
    </source>
</evidence>
<dbReference type="Pfam" id="PF17921">
    <property type="entry name" value="Integrase_H2C2"/>
    <property type="match status" value="1"/>
</dbReference>
<dbReference type="InterPro" id="IPR050951">
    <property type="entry name" value="Retrovirus_Pol_polyprotein"/>
</dbReference>
<dbReference type="InterPro" id="IPR043502">
    <property type="entry name" value="DNA/RNA_pol_sf"/>
</dbReference>
<dbReference type="OrthoDB" id="775972at2759"/>
<dbReference type="Pfam" id="PF00665">
    <property type="entry name" value="rve"/>
    <property type="match status" value="1"/>
</dbReference>
<keyword evidence="3" id="KW-0548">Nucleotidyltransferase</keyword>
<organism evidence="13 14">
    <name type="scientific">Strongylocentrotus purpuratus</name>
    <name type="common">Purple sea urchin</name>
    <dbReference type="NCBI Taxonomy" id="7668"/>
    <lineage>
        <taxon>Eukaryota</taxon>
        <taxon>Metazoa</taxon>
        <taxon>Echinodermata</taxon>
        <taxon>Eleutherozoa</taxon>
        <taxon>Echinozoa</taxon>
        <taxon>Echinoidea</taxon>
        <taxon>Euechinoidea</taxon>
        <taxon>Echinacea</taxon>
        <taxon>Camarodonta</taxon>
        <taxon>Echinidea</taxon>
        <taxon>Strongylocentrotidae</taxon>
        <taxon>Strongylocentrotus</taxon>
    </lineage>
</organism>
<dbReference type="Proteomes" id="UP000007110">
    <property type="component" value="Unassembled WGS sequence"/>
</dbReference>
<dbReference type="Gene3D" id="3.30.420.10">
    <property type="entry name" value="Ribonuclease H-like superfamily/Ribonuclease H"/>
    <property type="match status" value="1"/>
</dbReference>
<dbReference type="InterPro" id="IPR043128">
    <property type="entry name" value="Rev_trsase/Diguanyl_cyclase"/>
</dbReference>
<evidence type="ECO:0000313" key="14">
    <source>
        <dbReference type="Proteomes" id="UP000007110"/>
    </source>
</evidence>
<dbReference type="SUPFAM" id="SSF53098">
    <property type="entry name" value="Ribonuclease H-like"/>
    <property type="match status" value="1"/>
</dbReference>
<dbReference type="Pfam" id="PF00078">
    <property type="entry name" value="RVT_1"/>
    <property type="match status" value="1"/>
</dbReference>
<dbReference type="GeneID" id="105439883"/>
<accession>A0A7M7LSY9</accession>
<dbReference type="CDD" id="cd01647">
    <property type="entry name" value="RT_LTR"/>
    <property type="match status" value="1"/>
</dbReference>
<feature type="domain" description="Reverse transcriptase" evidence="11">
    <location>
        <begin position="468"/>
        <end position="646"/>
    </location>
</feature>
<dbReference type="PANTHER" id="PTHR37984">
    <property type="entry name" value="PROTEIN CBG26694"/>
    <property type="match status" value="1"/>
</dbReference>
<keyword evidence="2" id="KW-0808">Transferase</keyword>
<evidence type="ECO:0000259" key="12">
    <source>
        <dbReference type="PROSITE" id="PS50994"/>
    </source>
</evidence>
<dbReference type="Gene3D" id="2.40.70.10">
    <property type="entry name" value="Acid Proteases"/>
    <property type="match status" value="1"/>
</dbReference>